<gene>
    <name evidence="2" type="ORF">BZL29_1918</name>
    <name evidence="1" type="ORF">BZL30_1867</name>
</gene>
<name>A0A1V3XH52_MYCKA</name>
<evidence type="ECO:0000313" key="2">
    <source>
        <dbReference type="EMBL" id="OOK80710.1"/>
    </source>
</evidence>
<dbReference type="AlphaFoldDB" id="A0A1V3XH52"/>
<proteinExistence type="predicted"/>
<dbReference type="Proteomes" id="UP000189229">
    <property type="component" value="Unassembled WGS sequence"/>
</dbReference>
<evidence type="ECO:0000313" key="1">
    <source>
        <dbReference type="EMBL" id="OOK78519.1"/>
    </source>
</evidence>
<accession>A0A1V3XH52</accession>
<evidence type="ECO:0000313" key="3">
    <source>
        <dbReference type="Proteomes" id="UP000188532"/>
    </source>
</evidence>
<protein>
    <submittedName>
        <fullName evidence="1">Uncharacterized protein</fullName>
    </submittedName>
</protein>
<comment type="caution">
    <text evidence="1">The sequence shown here is derived from an EMBL/GenBank/DDBJ whole genome shotgun (WGS) entry which is preliminary data.</text>
</comment>
<dbReference type="EMBL" id="MVBN01000002">
    <property type="protein sequence ID" value="OOK80710.1"/>
    <property type="molecule type" value="Genomic_DNA"/>
</dbReference>
<reference evidence="3 4" key="1">
    <citation type="submission" date="2017-02" db="EMBL/GenBank/DDBJ databases">
        <title>Complete genome sequences of Mycobacterium kansasii strains isolated from rhesus macaques.</title>
        <authorList>
            <person name="Panda A."/>
            <person name="Nagaraj S."/>
            <person name="Zhao X."/>
            <person name="Tettelin H."/>
            <person name="Detolla L.J."/>
        </authorList>
    </citation>
    <scope>NUCLEOTIDE SEQUENCE [LARGE SCALE GENOMIC DNA]</scope>
    <source>
        <strain evidence="2 3">11-3469</strain>
        <strain evidence="1 4">11-3813</strain>
    </source>
</reference>
<evidence type="ECO:0000313" key="4">
    <source>
        <dbReference type="Proteomes" id="UP000189229"/>
    </source>
</evidence>
<dbReference type="EMBL" id="MVBM01000002">
    <property type="protein sequence ID" value="OOK78519.1"/>
    <property type="molecule type" value="Genomic_DNA"/>
</dbReference>
<organism evidence="1 4">
    <name type="scientific">Mycobacterium kansasii</name>
    <dbReference type="NCBI Taxonomy" id="1768"/>
    <lineage>
        <taxon>Bacteria</taxon>
        <taxon>Bacillati</taxon>
        <taxon>Actinomycetota</taxon>
        <taxon>Actinomycetes</taxon>
        <taxon>Mycobacteriales</taxon>
        <taxon>Mycobacteriaceae</taxon>
        <taxon>Mycobacterium</taxon>
    </lineage>
</organism>
<dbReference type="Proteomes" id="UP000188532">
    <property type="component" value="Unassembled WGS sequence"/>
</dbReference>
<sequence length="45" mass="4943">MFSQLLTPARSSCWLGFAIDPPHHARRREDAACPAASSSWRDGVS</sequence>